<dbReference type="RefSeq" id="XP_025488228.1">
    <property type="nucleotide sequence ID" value="XM_025630309.1"/>
</dbReference>
<dbReference type="EMBL" id="KZ821733">
    <property type="protein sequence ID" value="PYH78028.1"/>
    <property type="molecule type" value="Genomic_DNA"/>
</dbReference>
<evidence type="ECO:0000313" key="2">
    <source>
        <dbReference type="Proteomes" id="UP000248340"/>
    </source>
</evidence>
<gene>
    <name evidence="1" type="ORF">BO82DRAFT_166826</name>
</gene>
<reference evidence="1 2" key="1">
    <citation type="submission" date="2016-12" db="EMBL/GenBank/DDBJ databases">
        <title>The genomes of Aspergillus section Nigri reveals drivers in fungal speciation.</title>
        <authorList>
            <consortium name="DOE Joint Genome Institute"/>
            <person name="Vesth T.C."/>
            <person name="Nybo J."/>
            <person name="Theobald S."/>
            <person name="Brandl J."/>
            <person name="Frisvad J.C."/>
            <person name="Nielsen K.F."/>
            <person name="Lyhne E.K."/>
            <person name="Kogle M.E."/>
            <person name="Kuo A."/>
            <person name="Riley R."/>
            <person name="Clum A."/>
            <person name="Nolan M."/>
            <person name="Lipzen A."/>
            <person name="Salamov A."/>
            <person name="Henrissat B."/>
            <person name="Wiebenga A."/>
            <person name="De Vries R.P."/>
            <person name="Grigoriev I.V."/>
            <person name="Mortensen U.H."/>
            <person name="Andersen M.R."/>
            <person name="Baker S.E."/>
        </authorList>
    </citation>
    <scope>NUCLEOTIDE SEQUENCE [LARGE SCALE GENOMIC DNA]</scope>
    <source>
        <strain evidence="1 2">CBS 121591</strain>
    </source>
</reference>
<dbReference type="GeneID" id="37133050"/>
<evidence type="ECO:0000313" key="1">
    <source>
        <dbReference type="EMBL" id="PYH78028.1"/>
    </source>
</evidence>
<organism evidence="1 2">
    <name type="scientific">Aspergillus uvarum CBS 121591</name>
    <dbReference type="NCBI Taxonomy" id="1448315"/>
    <lineage>
        <taxon>Eukaryota</taxon>
        <taxon>Fungi</taxon>
        <taxon>Dikarya</taxon>
        <taxon>Ascomycota</taxon>
        <taxon>Pezizomycotina</taxon>
        <taxon>Eurotiomycetes</taxon>
        <taxon>Eurotiomycetidae</taxon>
        <taxon>Eurotiales</taxon>
        <taxon>Aspergillaceae</taxon>
        <taxon>Aspergillus</taxon>
        <taxon>Aspergillus subgen. Circumdati</taxon>
    </lineage>
</organism>
<proteinExistence type="predicted"/>
<dbReference type="Proteomes" id="UP000248340">
    <property type="component" value="Unassembled WGS sequence"/>
</dbReference>
<dbReference type="OrthoDB" id="4365312at2759"/>
<keyword evidence="2" id="KW-1185">Reference proteome</keyword>
<accession>A0A319CR63</accession>
<sequence length="129" mass="14496">MYPRVCPGPWPSKIYVRMGSMTGSPGIWRVLSQDKALSSGRRLTIKTICGERLCAKDGKASGVLFAIWFAGDLANVLLIRCKLETSSTYDHRVWKIGLPVRSAVLKPPIERGRVRNEPFLSRCFMGEQR</sequence>
<dbReference type="AlphaFoldDB" id="A0A319CR63"/>
<name>A0A319CR63_9EURO</name>
<protein>
    <submittedName>
        <fullName evidence="1">Uncharacterized protein</fullName>
    </submittedName>
</protein>
<dbReference type="VEuPathDB" id="FungiDB:BO82DRAFT_166826"/>